<evidence type="ECO:0000256" key="1">
    <source>
        <dbReference type="SAM" id="Coils"/>
    </source>
</evidence>
<dbReference type="GO" id="GO:1990281">
    <property type="term" value="C:efflux pump complex"/>
    <property type="evidence" value="ECO:0007669"/>
    <property type="project" value="TreeGrafter"/>
</dbReference>
<proteinExistence type="predicted"/>
<evidence type="ECO:0000313" key="4">
    <source>
        <dbReference type="Proteomes" id="UP000198725"/>
    </source>
</evidence>
<dbReference type="PANTHER" id="PTHR30469:SF15">
    <property type="entry name" value="HLYD FAMILY OF SECRETION PROTEINS"/>
    <property type="match status" value="1"/>
</dbReference>
<dbReference type="GO" id="GO:0015562">
    <property type="term" value="F:efflux transmembrane transporter activity"/>
    <property type="evidence" value="ECO:0007669"/>
    <property type="project" value="TreeGrafter"/>
</dbReference>
<dbReference type="EMBL" id="FOSR01000018">
    <property type="protein sequence ID" value="SFL17991.1"/>
    <property type="molecule type" value="Genomic_DNA"/>
</dbReference>
<feature type="region of interest" description="Disordered" evidence="2">
    <location>
        <begin position="317"/>
        <end position="346"/>
    </location>
</feature>
<organism evidence="3 4">
    <name type="scientific">Rhodanobacter glycinis</name>
    <dbReference type="NCBI Taxonomy" id="582702"/>
    <lineage>
        <taxon>Bacteria</taxon>
        <taxon>Pseudomonadati</taxon>
        <taxon>Pseudomonadota</taxon>
        <taxon>Gammaproteobacteria</taxon>
        <taxon>Lysobacterales</taxon>
        <taxon>Rhodanobacteraceae</taxon>
        <taxon>Rhodanobacter</taxon>
    </lineage>
</organism>
<keyword evidence="4" id="KW-1185">Reference proteome</keyword>
<sequence>MKSIAPAPTWTRHRPALFGIGGLLLVTTLLGACSKQADAPPPATATQASYVAVARGRIDIEGGLLKLSMARAGTLASVAVHEGEQVKRGQLLASLDSRAAQLGVDAAKAQLKQAQAQLELLTIKQASAKLRAQRLVAAAAAGAGDGQSADDAREASSQLGAQATAAQAAVAMAHQKLAEANYALQQDSLRAPLDAQVIRVIAQPGASVSPEAGPLFTLLPNKPRIVRAELNESFVGVVHAGMRAEVADDDGSGNGHWEARVLRVGQVYGPDPLESDPQIRANTRTVECVLAFEHPEQLRIGQRVVVHFLPGSAGSQAVESQAVESHAVESSEKPQAATLPASRTTP</sequence>
<gene>
    <name evidence="3" type="ORF">SAMN05192579_11811</name>
</gene>
<dbReference type="PROSITE" id="PS51257">
    <property type="entry name" value="PROKAR_LIPOPROTEIN"/>
    <property type="match status" value="1"/>
</dbReference>
<dbReference type="Gene3D" id="2.40.50.100">
    <property type="match status" value="1"/>
</dbReference>
<dbReference type="AlphaFoldDB" id="A0A1I4FN58"/>
<dbReference type="Gene3D" id="2.40.30.170">
    <property type="match status" value="1"/>
</dbReference>
<accession>A0A1I4FN58</accession>
<name>A0A1I4FN58_9GAMM</name>
<protein>
    <submittedName>
        <fullName evidence="3">HlyD family secretion protein</fullName>
    </submittedName>
</protein>
<reference evidence="4" key="1">
    <citation type="submission" date="2016-10" db="EMBL/GenBank/DDBJ databases">
        <authorList>
            <person name="Varghese N."/>
            <person name="Submissions S."/>
        </authorList>
    </citation>
    <scope>NUCLEOTIDE SEQUENCE [LARGE SCALE GENOMIC DNA]</scope>
    <source>
        <strain evidence="4">MO64</strain>
    </source>
</reference>
<dbReference type="PANTHER" id="PTHR30469">
    <property type="entry name" value="MULTIDRUG RESISTANCE PROTEIN MDTA"/>
    <property type="match status" value="1"/>
</dbReference>
<dbReference type="RefSeq" id="WP_092705048.1">
    <property type="nucleotide sequence ID" value="NZ_FOSR01000018.1"/>
</dbReference>
<evidence type="ECO:0000313" key="3">
    <source>
        <dbReference type="EMBL" id="SFL17991.1"/>
    </source>
</evidence>
<keyword evidence="1" id="KW-0175">Coiled coil</keyword>
<feature type="coiled-coil region" evidence="1">
    <location>
        <begin position="97"/>
        <end position="131"/>
    </location>
</feature>
<dbReference type="Gene3D" id="1.10.287.470">
    <property type="entry name" value="Helix hairpin bin"/>
    <property type="match status" value="1"/>
</dbReference>
<dbReference type="SUPFAM" id="SSF111369">
    <property type="entry name" value="HlyD-like secretion proteins"/>
    <property type="match status" value="1"/>
</dbReference>
<evidence type="ECO:0000256" key="2">
    <source>
        <dbReference type="SAM" id="MobiDB-lite"/>
    </source>
</evidence>
<dbReference type="Proteomes" id="UP000198725">
    <property type="component" value="Unassembled WGS sequence"/>
</dbReference>